<evidence type="ECO:0000256" key="1">
    <source>
        <dbReference type="SAM" id="MobiDB-lite"/>
    </source>
</evidence>
<proteinExistence type="predicted"/>
<name>A0A660L782_9ACTN</name>
<accession>A0A660L782</accession>
<keyword evidence="3" id="KW-1185">Reference proteome</keyword>
<comment type="caution">
    <text evidence="2">The sequence shown here is derived from an EMBL/GenBank/DDBJ whole genome shotgun (WGS) entry which is preliminary data.</text>
</comment>
<protein>
    <submittedName>
        <fullName evidence="2">Uncharacterized protein</fullName>
    </submittedName>
</protein>
<feature type="region of interest" description="Disordered" evidence="1">
    <location>
        <begin position="58"/>
        <end position="77"/>
    </location>
</feature>
<dbReference type="RefSeq" id="WP_121246646.1">
    <property type="nucleotide sequence ID" value="NZ_RBIL01000001.1"/>
</dbReference>
<evidence type="ECO:0000313" key="2">
    <source>
        <dbReference type="EMBL" id="RKQ90246.1"/>
    </source>
</evidence>
<feature type="compositionally biased region" description="Basic and acidic residues" evidence="1">
    <location>
        <begin position="58"/>
        <end position="71"/>
    </location>
</feature>
<dbReference type="AlphaFoldDB" id="A0A660L782"/>
<sequence>MTAADDWLQHQLDALYRWHLLWDDAGEALVAPLAGVAALEAAGVLSPEAADTWRGRLEREAARPREPDRYVGEPATDSTEAELLQVLTGPDEPRGGYRLLLLLRFADGVVCQLDKDDAEDDDWPEWILVDATGTVYDTGGEGGSDTDVSVAFSPGVPDGVGWVELRLGGRDDVVFRVRT</sequence>
<evidence type="ECO:0000313" key="3">
    <source>
        <dbReference type="Proteomes" id="UP000278962"/>
    </source>
</evidence>
<organism evidence="2 3">
    <name type="scientific">Solirubrobacter pauli</name>
    <dbReference type="NCBI Taxonomy" id="166793"/>
    <lineage>
        <taxon>Bacteria</taxon>
        <taxon>Bacillati</taxon>
        <taxon>Actinomycetota</taxon>
        <taxon>Thermoleophilia</taxon>
        <taxon>Solirubrobacterales</taxon>
        <taxon>Solirubrobacteraceae</taxon>
        <taxon>Solirubrobacter</taxon>
    </lineage>
</organism>
<dbReference type="EMBL" id="RBIL01000001">
    <property type="protein sequence ID" value="RKQ90246.1"/>
    <property type="molecule type" value="Genomic_DNA"/>
</dbReference>
<reference evidence="2 3" key="1">
    <citation type="submission" date="2018-10" db="EMBL/GenBank/DDBJ databases">
        <title>Genomic Encyclopedia of Archaeal and Bacterial Type Strains, Phase II (KMG-II): from individual species to whole genera.</title>
        <authorList>
            <person name="Goeker M."/>
        </authorList>
    </citation>
    <scope>NUCLEOTIDE SEQUENCE [LARGE SCALE GENOMIC DNA]</scope>
    <source>
        <strain evidence="2 3">DSM 14954</strain>
    </source>
</reference>
<gene>
    <name evidence="2" type="ORF">C8N24_0045</name>
</gene>
<dbReference type="Proteomes" id="UP000278962">
    <property type="component" value="Unassembled WGS sequence"/>
</dbReference>